<keyword evidence="1" id="KW-0472">Membrane</keyword>
<evidence type="ECO:0000313" key="2">
    <source>
        <dbReference type="EMBL" id="GCE30848.1"/>
    </source>
</evidence>
<reference evidence="3" key="1">
    <citation type="submission" date="2018-12" db="EMBL/GenBank/DDBJ databases">
        <title>Tengunoibacter tsumagoiensis gen. nov., sp. nov., Dictyobacter kobayashii sp. nov., D. alpinus sp. nov., and D. joshuensis sp. nov. and description of Dictyobacteraceae fam. nov. within the order Ktedonobacterales isolated from Tengu-no-mugimeshi.</title>
        <authorList>
            <person name="Wang C.M."/>
            <person name="Zheng Y."/>
            <person name="Sakai Y."/>
            <person name="Toyoda A."/>
            <person name="Minakuchi Y."/>
            <person name="Abe K."/>
            <person name="Yokota A."/>
            <person name="Yabe S."/>
        </authorList>
    </citation>
    <scope>NUCLEOTIDE SEQUENCE [LARGE SCALE GENOMIC DNA]</scope>
    <source>
        <strain evidence="3">Uno16</strain>
    </source>
</reference>
<dbReference type="InterPro" id="IPR046492">
    <property type="entry name" value="DUF6585"/>
</dbReference>
<evidence type="ECO:0000256" key="1">
    <source>
        <dbReference type="SAM" id="Phobius"/>
    </source>
</evidence>
<keyword evidence="3" id="KW-1185">Reference proteome</keyword>
<feature type="transmembrane region" description="Helical" evidence="1">
    <location>
        <begin position="48"/>
        <end position="67"/>
    </location>
</feature>
<organism evidence="2 3">
    <name type="scientific">Dictyobacter alpinus</name>
    <dbReference type="NCBI Taxonomy" id="2014873"/>
    <lineage>
        <taxon>Bacteria</taxon>
        <taxon>Bacillati</taxon>
        <taxon>Chloroflexota</taxon>
        <taxon>Ktedonobacteria</taxon>
        <taxon>Ktedonobacterales</taxon>
        <taxon>Dictyobacteraceae</taxon>
        <taxon>Dictyobacter</taxon>
    </lineage>
</organism>
<dbReference type="AlphaFoldDB" id="A0A402BHF0"/>
<name>A0A402BHF0_9CHLR</name>
<proteinExistence type="predicted"/>
<dbReference type="EMBL" id="BIFT01000002">
    <property type="protein sequence ID" value="GCE30848.1"/>
    <property type="molecule type" value="Genomic_DNA"/>
</dbReference>
<dbReference type="Pfam" id="PF20226">
    <property type="entry name" value="DUF6585"/>
    <property type="match status" value="1"/>
</dbReference>
<evidence type="ECO:0000313" key="3">
    <source>
        <dbReference type="Proteomes" id="UP000287171"/>
    </source>
</evidence>
<gene>
    <name evidence="2" type="ORF">KDA_63320</name>
</gene>
<protein>
    <submittedName>
        <fullName evidence="2">Uncharacterized protein</fullName>
    </submittedName>
</protein>
<dbReference type="RefSeq" id="WP_126630884.1">
    <property type="nucleotide sequence ID" value="NZ_BIFT01000002.1"/>
</dbReference>
<keyword evidence="1" id="KW-1133">Transmembrane helix</keyword>
<keyword evidence="1" id="KW-0812">Transmembrane</keyword>
<dbReference type="OrthoDB" id="148433at2"/>
<sequence length="289" mass="33464">MKFQQDTQDIANRSPSPYYTEIQNIATKLKLGELRSSYTQSTINGTRLLINAIVWFLISAIGLFFLIDAIRKIALATTLADPQTLRSIGGIAVVSLVVLSGCFLQGWRNLREYNYRRREQVHIFEDGFVFLEGRQQSHALRWDMIESLLRGMLDPKHPRHVRHDTLTFITDKDVVLAFEPKVLQRTELCDSIERTYTDYRRPGMLELFRLGEELEFGDLIIDQDGVSHVHANTDHEETLDWDEIETFEVGDTYTRITSKAQTEHAWFEELTADIENALILKELLPIVRH</sequence>
<accession>A0A402BHF0</accession>
<feature type="transmembrane region" description="Helical" evidence="1">
    <location>
        <begin position="87"/>
        <end position="107"/>
    </location>
</feature>
<dbReference type="Proteomes" id="UP000287171">
    <property type="component" value="Unassembled WGS sequence"/>
</dbReference>
<comment type="caution">
    <text evidence="2">The sequence shown here is derived from an EMBL/GenBank/DDBJ whole genome shotgun (WGS) entry which is preliminary data.</text>
</comment>